<accession>A0AAD4NIA2</accession>
<keyword evidence="1" id="KW-0472">Membrane</keyword>
<evidence type="ECO:0000313" key="2">
    <source>
        <dbReference type="EMBL" id="KAI1726205.1"/>
    </source>
</evidence>
<keyword evidence="1" id="KW-1133">Transmembrane helix</keyword>
<feature type="transmembrane region" description="Helical" evidence="1">
    <location>
        <begin position="182"/>
        <end position="209"/>
    </location>
</feature>
<feature type="transmembrane region" description="Helical" evidence="1">
    <location>
        <begin position="68"/>
        <end position="94"/>
    </location>
</feature>
<protein>
    <submittedName>
        <fullName evidence="2">Uncharacterized protein</fullName>
    </submittedName>
</protein>
<dbReference type="Proteomes" id="UP001201812">
    <property type="component" value="Unassembled WGS sequence"/>
</dbReference>
<feature type="transmembrane region" description="Helical" evidence="1">
    <location>
        <begin position="150"/>
        <end position="170"/>
    </location>
</feature>
<gene>
    <name evidence="2" type="ORF">DdX_02907</name>
</gene>
<dbReference type="EMBL" id="JAKKPZ010000002">
    <property type="protein sequence ID" value="KAI1726205.1"/>
    <property type="molecule type" value="Genomic_DNA"/>
</dbReference>
<keyword evidence="1" id="KW-0812">Transmembrane</keyword>
<organism evidence="2 3">
    <name type="scientific">Ditylenchus destructor</name>
    <dbReference type="NCBI Taxonomy" id="166010"/>
    <lineage>
        <taxon>Eukaryota</taxon>
        <taxon>Metazoa</taxon>
        <taxon>Ecdysozoa</taxon>
        <taxon>Nematoda</taxon>
        <taxon>Chromadorea</taxon>
        <taxon>Rhabditida</taxon>
        <taxon>Tylenchina</taxon>
        <taxon>Tylenchomorpha</taxon>
        <taxon>Sphaerularioidea</taxon>
        <taxon>Anguinidae</taxon>
        <taxon>Anguininae</taxon>
        <taxon>Ditylenchus</taxon>
    </lineage>
</organism>
<comment type="caution">
    <text evidence="2">The sequence shown here is derived from an EMBL/GenBank/DDBJ whole genome shotgun (WGS) entry which is preliminary data.</text>
</comment>
<name>A0AAD4NIA2_9BILA</name>
<reference evidence="2" key="1">
    <citation type="submission" date="2022-01" db="EMBL/GenBank/DDBJ databases">
        <title>Genome Sequence Resource for Two Populations of Ditylenchus destructor, the Migratory Endoparasitic Phytonematode.</title>
        <authorList>
            <person name="Zhang H."/>
            <person name="Lin R."/>
            <person name="Xie B."/>
        </authorList>
    </citation>
    <scope>NUCLEOTIDE SEQUENCE</scope>
    <source>
        <strain evidence="2">BazhouSP</strain>
    </source>
</reference>
<keyword evidence="3" id="KW-1185">Reference proteome</keyword>
<dbReference type="AlphaFoldDB" id="A0AAD4NIA2"/>
<sequence>MTNESSTTTTVTTTQASETTTISVLQQYWNNITGNVLPPVCWCIVIILISFLLICYRRFPYLLRIKRGGLSVPMLFFLLNHLVNSCVFLFSGIAKQIEGCARPSGAKRREGGRSRARPAECLDPGTENNPIGNRPCLPIINQIVNFAYEVIKVLFATLNLTVTLMFLYMLYRAKVANINDGIVRFTAFCEFIFDVVPAFLMLIFSAAHIMVNLNVYTQLMASADAALCAIEYTRLMFNFKLFTQKPAGAAIGGSSRATITVTRTIGSNRAASIN</sequence>
<feature type="transmembrane region" description="Helical" evidence="1">
    <location>
        <begin position="36"/>
        <end position="56"/>
    </location>
</feature>
<proteinExistence type="predicted"/>
<evidence type="ECO:0000256" key="1">
    <source>
        <dbReference type="SAM" id="Phobius"/>
    </source>
</evidence>
<evidence type="ECO:0000313" key="3">
    <source>
        <dbReference type="Proteomes" id="UP001201812"/>
    </source>
</evidence>